<reference evidence="1" key="1">
    <citation type="journal article" date="2012" name="Nature">
        <title>The oyster genome reveals stress adaptation and complexity of shell formation.</title>
        <authorList>
            <person name="Zhang G."/>
            <person name="Fang X."/>
            <person name="Guo X."/>
            <person name="Li L."/>
            <person name="Luo R."/>
            <person name="Xu F."/>
            <person name="Yang P."/>
            <person name="Zhang L."/>
            <person name="Wang X."/>
            <person name="Qi H."/>
            <person name="Xiong Z."/>
            <person name="Que H."/>
            <person name="Xie Y."/>
            <person name="Holland P.W."/>
            <person name="Paps J."/>
            <person name="Zhu Y."/>
            <person name="Wu F."/>
            <person name="Chen Y."/>
            <person name="Wang J."/>
            <person name="Peng C."/>
            <person name="Meng J."/>
            <person name="Yang L."/>
            <person name="Liu J."/>
            <person name="Wen B."/>
            <person name="Zhang N."/>
            <person name="Huang Z."/>
            <person name="Zhu Q."/>
            <person name="Feng Y."/>
            <person name="Mount A."/>
            <person name="Hedgecock D."/>
            <person name="Xu Z."/>
            <person name="Liu Y."/>
            <person name="Domazet-Loso T."/>
            <person name="Du Y."/>
            <person name="Sun X."/>
            <person name="Zhang S."/>
            <person name="Liu B."/>
            <person name="Cheng P."/>
            <person name="Jiang X."/>
            <person name="Li J."/>
            <person name="Fan D."/>
            <person name="Wang W."/>
            <person name="Fu W."/>
            <person name="Wang T."/>
            <person name="Wang B."/>
            <person name="Zhang J."/>
            <person name="Peng Z."/>
            <person name="Li Y."/>
            <person name="Li N."/>
            <person name="Wang J."/>
            <person name="Chen M."/>
            <person name="He Y."/>
            <person name="Tan F."/>
            <person name="Song X."/>
            <person name="Zheng Q."/>
            <person name="Huang R."/>
            <person name="Yang H."/>
            <person name="Du X."/>
            <person name="Chen L."/>
            <person name="Yang M."/>
            <person name="Gaffney P.M."/>
            <person name="Wang S."/>
            <person name="Luo L."/>
            <person name="She Z."/>
            <person name="Ming Y."/>
            <person name="Huang W."/>
            <person name="Zhang S."/>
            <person name="Huang B."/>
            <person name="Zhang Y."/>
            <person name="Qu T."/>
            <person name="Ni P."/>
            <person name="Miao G."/>
            <person name="Wang J."/>
            <person name="Wang Q."/>
            <person name="Steinberg C.E."/>
            <person name="Wang H."/>
            <person name="Li N."/>
            <person name="Qian L."/>
            <person name="Zhang G."/>
            <person name="Li Y."/>
            <person name="Yang H."/>
            <person name="Liu X."/>
            <person name="Wang J."/>
            <person name="Yin Y."/>
            <person name="Wang J."/>
        </authorList>
    </citation>
    <scope>NUCLEOTIDE SEQUENCE [LARGE SCALE GENOMIC DNA]</scope>
    <source>
        <strain evidence="1">05x7-T-G4-1.051#20</strain>
    </source>
</reference>
<dbReference type="AlphaFoldDB" id="K1RED0"/>
<sequence length="163" mass="18372">MSELGQHINVAEMSFTAGGYVVDLIYQLLFFEATVDQEVRRLSHIDLLPPDNQLRSQFQLPLRSIPSPSLPTYNLINYFYQVSITFQVLRVLLRAVRFIPTLPNLLDVSAYIPLGEFTSKGAPGHSISMGVLYYVYGCALLLKLHGCVSLLVTTPIPFHYPRL</sequence>
<dbReference type="EMBL" id="JH816759">
    <property type="protein sequence ID" value="EKC32456.1"/>
    <property type="molecule type" value="Genomic_DNA"/>
</dbReference>
<dbReference type="InParanoid" id="K1RED0"/>
<name>K1RED0_MAGGI</name>
<proteinExistence type="predicted"/>
<gene>
    <name evidence="1" type="ORF">CGI_10016729</name>
</gene>
<dbReference type="HOGENOM" id="CLU_1628661_0_0_1"/>
<organism evidence="1">
    <name type="scientific">Magallana gigas</name>
    <name type="common">Pacific oyster</name>
    <name type="synonym">Crassostrea gigas</name>
    <dbReference type="NCBI Taxonomy" id="29159"/>
    <lineage>
        <taxon>Eukaryota</taxon>
        <taxon>Metazoa</taxon>
        <taxon>Spiralia</taxon>
        <taxon>Lophotrochozoa</taxon>
        <taxon>Mollusca</taxon>
        <taxon>Bivalvia</taxon>
        <taxon>Autobranchia</taxon>
        <taxon>Pteriomorphia</taxon>
        <taxon>Ostreida</taxon>
        <taxon>Ostreoidea</taxon>
        <taxon>Ostreidae</taxon>
        <taxon>Magallana</taxon>
    </lineage>
</organism>
<accession>K1RED0</accession>
<protein>
    <submittedName>
        <fullName evidence="1">Uncharacterized protein</fullName>
    </submittedName>
</protein>
<evidence type="ECO:0000313" key="1">
    <source>
        <dbReference type="EMBL" id="EKC32456.1"/>
    </source>
</evidence>